<dbReference type="Proteomes" id="UP000614601">
    <property type="component" value="Unassembled WGS sequence"/>
</dbReference>
<dbReference type="EMBL" id="CAJFDH010000006">
    <property type="protein sequence ID" value="CAD5230638.1"/>
    <property type="molecule type" value="Genomic_DNA"/>
</dbReference>
<sequence length="169" mass="19148">MSKTFAILKPDLMSCPPLAVEAIQRIIASKLKINRTALVERVDKAKLKELYAEHAGRFYHNRLIRTVGSGPVLLMELEAKESSSKVDPISEWRSMIGPSKYLKGFPTPDNHETFRWNYALSDVRNAAHGADSAESATRELRLFEDQFEPFDIDKLMRKLCLQPVEGDGE</sequence>
<dbReference type="GO" id="GO:0016301">
    <property type="term" value="F:kinase activity"/>
    <property type="evidence" value="ECO:0007669"/>
    <property type="project" value="UniProtKB-KW"/>
</dbReference>
<evidence type="ECO:0000313" key="9">
    <source>
        <dbReference type="Proteomes" id="UP000614601"/>
    </source>
</evidence>
<reference evidence="8" key="1">
    <citation type="submission" date="2020-09" db="EMBL/GenBank/DDBJ databases">
        <authorList>
            <person name="Kikuchi T."/>
        </authorList>
    </citation>
    <scope>NUCLEOTIDE SEQUENCE</scope>
    <source>
        <strain evidence="8">SH1</strain>
    </source>
</reference>
<keyword evidence="4" id="KW-0418">Kinase</keyword>
<dbReference type="InterPro" id="IPR036850">
    <property type="entry name" value="NDK-like_dom_sf"/>
</dbReference>
<dbReference type="EMBL" id="CAJFCW020000006">
    <property type="protein sequence ID" value="CAG9127854.1"/>
    <property type="molecule type" value="Genomic_DNA"/>
</dbReference>
<dbReference type="PROSITE" id="PS51374">
    <property type="entry name" value="NDPK_LIKE"/>
    <property type="match status" value="1"/>
</dbReference>
<dbReference type="PANTHER" id="PTHR46161">
    <property type="entry name" value="NUCLEOSIDE DIPHOSPHATE KINASE"/>
    <property type="match status" value="1"/>
</dbReference>
<accession>A0A811LRW9</accession>
<evidence type="ECO:0000256" key="2">
    <source>
        <dbReference type="ARBA" id="ARBA00022679"/>
    </source>
</evidence>
<dbReference type="AlphaFoldDB" id="A0A811LRW9"/>
<dbReference type="SUPFAM" id="SSF54919">
    <property type="entry name" value="Nucleoside diphosphate kinase, NDK"/>
    <property type="match status" value="1"/>
</dbReference>
<dbReference type="Pfam" id="PF00334">
    <property type="entry name" value="NDK"/>
    <property type="match status" value="1"/>
</dbReference>
<evidence type="ECO:0000256" key="5">
    <source>
        <dbReference type="ARBA" id="ARBA00022840"/>
    </source>
</evidence>
<dbReference type="PANTHER" id="PTHR46161:SF3">
    <property type="entry name" value="NUCLEOSIDE DIPHOSPHATE KINASE DDB_G0292928-RELATED"/>
    <property type="match status" value="1"/>
</dbReference>
<evidence type="ECO:0000313" key="8">
    <source>
        <dbReference type="EMBL" id="CAD5230638.1"/>
    </source>
</evidence>
<keyword evidence="9" id="KW-1185">Reference proteome</keyword>
<dbReference type="Gene3D" id="3.30.70.141">
    <property type="entry name" value="Nucleoside diphosphate kinase-like domain"/>
    <property type="match status" value="1"/>
</dbReference>
<dbReference type="InterPro" id="IPR034907">
    <property type="entry name" value="NDK-like_dom"/>
</dbReference>
<evidence type="ECO:0000259" key="7">
    <source>
        <dbReference type="SMART" id="SM00562"/>
    </source>
</evidence>
<feature type="domain" description="Nucleoside diphosphate kinase-like" evidence="7">
    <location>
        <begin position="1"/>
        <end position="151"/>
    </location>
</feature>
<dbReference type="OrthoDB" id="25346at2759"/>
<dbReference type="Proteomes" id="UP000783686">
    <property type="component" value="Unassembled WGS sequence"/>
</dbReference>
<protein>
    <recommendedName>
        <fullName evidence="7">Nucleoside diphosphate kinase-like domain-containing protein</fullName>
    </recommendedName>
</protein>
<evidence type="ECO:0000256" key="1">
    <source>
        <dbReference type="ARBA" id="ARBA00008142"/>
    </source>
</evidence>
<dbReference type="SMART" id="SM00562">
    <property type="entry name" value="NDK"/>
    <property type="match status" value="1"/>
</dbReference>
<keyword evidence="3" id="KW-0547">Nucleotide-binding</keyword>
<name>A0A811LRW9_9BILA</name>
<evidence type="ECO:0000256" key="3">
    <source>
        <dbReference type="ARBA" id="ARBA00022741"/>
    </source>
</evidence>
<evidence type="ECO:0000256" key="4">
    <source>
        <dbReference type="ARBA" id="ARBA00022777"/>
    </source>
</evidence>
<dbReference type="GO" id="GO:0005524">
    <property type="term" value="F:ATP binding"/>
    <property type="evidence" value="ECO:0007669"/>
    <property type="project" value="UniProtKB-KW"/>
</dbReference>
<evidence type="ECO:0000256" key="6">
    <source>
        <dbReference type="PROSITE-ProRule" id="PRU00706"/>
    </source>
</evidence>
<comment type="caution">
    <text evidence="6">Lacks conserved residue(s) required for the propagation of feature annotation.</text>
</comment>
<gene>
    <name evidence="8" type="ORF">BOKJ2_LOCUS14235</name>
</gene>
<proteinExistence type="inferred from homology"/>
<organism evidence="8 9">
    <name type="scientific">Bursaphelenchus okinawaensis</name>
    <dbReference type="NCBI Taxonomy" id="465554"/>
    <lineage>
        <taxon>Eukaryota</taxon>
        <taxon>Metazoa</taxon>
        <taxon>Ecdysozoa</taxon>
        <taxon>Nematoda</taxon>
        <taxon>Chromadorea</taxon>
        <taxon>Rhabditida</taxon>
        <taxon>Tylenchina</taxon>
        <taxon>Tylenchomorpha</taxon>
        <taxon>Aphelenchoidea</taxon>
        <taxon>Aphelenchoididae</taxon>
        <taxon>Bursaphelenchus</taxon>
    </lineage>
</organism>
<keyword evidence="5" id="KW-0067">ATP-binding</keyword>
<keyword evidence="2" id="KW-0808">Transferase</keyword>
<comment type="caution">
    <text evidence="8">The sequence shown here is derived from an EMBL/GenBank/DDBJ whole genome shotgun (WGS) entry which is preliminary data.</text>
</comment>
<comment type="similarity">
    <text evidence="1 6">Belongs to the NDK family.</text>
</comment>